<comment type="similarity">
    <text evidence="10">Belongs to the MurCDEF family. MurF subfamily.</text>
</comment>
<dbReference type="SUPFAM" id="SSF63418">
    <property type="entry name" value="MurE/MurF N-terminal domain"/>
    <property type="match status" value="1"/>
</dbReference>
<accession>A0A4S2HA02</accession>
<dbReference type="OrthoDB" id="9800958at2"/>
<dbReference type="GO" id="GO:0005524">
    <property type="term" value="F:ATP binding"/>
    <property type="evidence" value="ECO:0007669"/>
    <property type="project" value="UniProtKB-UniRule"/>
</dbReference>
<dbReference type="Pfam" id="PF08245">
    <property type="entry name" value="Mur_ligase_M"/>
    <property type="match status" value="1"/>
</dbReference>
<keyword evidence="7 10" id="KW-0573">Peptidoglycan synthesis</keyword>
<sequence>MSAPLWTAEVAANVTGGHLEGGEWTATGVSIDSRSLDAGDLFVALTAERDGHQFAPAAMKAGAAAALVSRADACEGPRLVVDDVMEALSKLAIASRDRSDARRIAVTGSVGKTSVKEWIAASLREAGQAHWSVKSFNNHWGVPLTLARMAQTTEHAVFEMGMNHAGEIRPLSRLVQPHVALITRIAPAHLENLGSMEAIADAKSEIFEGMAPDAVAVIPSDDAYYDRLASKVMKSRAAFLFGFGAARDAAVRLERFDDAPDGGRGRLNVLGRLVDFKLAASGAHQGLNAAAVMAACVAAGLEAEQVVAALERQTAAAGRGASFTLSLPEGGEAVIVDDSYNANPVSMTAALDSLSKRQPRGQGRRIAVLGEMLELGLDSAGMHGALAEPVVQAGVSRVIAVGRLMQSLLDALPKSVTGQSARSADSALEILIDELHDGDVVLIKGSNASGVHKIVSSLREGRLAARSNA</sequence>
<dbReference type="RefSeq" id="WP_135944187.1">
    <property type="nucleotide sequence ID" value="NZ_BMEI01000002.1"/>
</dbReference>
<dbReference type="Pfam" id="PF01225">
    <property type="entry name" value="Mur_ligase"/>
    <property type="match status" value="1"/>
</dbReference>
<comment type="subcellular location">
    <subcellularLocation>
        <location evidence="10 11">Cytoplasm</location>
    </subcellularLocation>
</comment>
<comment type="caution">
    <text evidence="15">The sequence shown here is derived from an EMBL/GenBank/DDBJ whole genome shotgun (WGS) entry which is preliminary data.</text>
</comment>
<dbReference type="InterPro" id="IPR013221">
    <property type="entry name" value="Mur_ligase_cen"/>
</dbReference>
<dbReference type="Gene3D" id="3.90.190.20">
    <property type="entry name" value="Mur ligase, C-terminal domain"/>
    <property type="match status" value="1"/>
</dbReference>
<feature type="domain" description="Mur ligase C-terminal" evidence="13">
    <location>
        <begin position="332"/>
        <end position="446"/>
    </location>
</feature>
<keyword evidence="2 10" id="KW-0436">Ligase</keyword>
<comment type="pathway">
    <text evidence="10 11">Cell wall biogenesis; peptidoglycan biosynthesis.</text>
</comment>
<feature type="domain" description="Mur ligase central" evidence="14">
    <location>
        <begin position="106"/>
        <end position="296"/>
    </location>
</feature>
<gene>
    <name evidence="10" type="primary">murF</name>
    <name evidence="15" type="ORF">E5162_06575</name>
</gene>
<name>A0A4S2HA02_9PROT</name>
<protein>
    <recommendedName>
        <fullName evidence="10 11">UDP-N-acetylmuramoyl-tripeptide--D-alanyl-D-alanine ligase</fullName>
        <ecNumber evidence="10 11">6.3.2.10</ecNumber>
    </recommendedName>
    <alternativeName>
        <fullName evidence="10">D-alanyl-D-alanine-adding enzyme</fullName>
    </alternativeName>
</protein>
<organism evidence="15 16">
    <name type="scientific">Marinicauda pacifica</name>
    <dbReference type="NCBI Taxonomy" id="1133559"/>
    <lineage>
        <taxon>Bacteria</taxon>
        <taxon>Pseudomonadati</taxon>
        <taxon>Pseudomonadota</taxon>
        <taxon>Alphaproteobacteria</taxon>
        <taxon>Maricaulales</taxon>
        <taxon>Maricaulaceae</taxon>
        <taxon>Marinicauda</taxon>
    </lineage>
</organism>
<evidence type="ECO:0000256" key="2">
    <source>
        <dbReference type="ARBA" id="ARBA00022598"/>
    </source>
</evidence>
<dbReference type="Gene3D" id="3.40.1390.10">
    <property type="entry name" value="MurE/MurF, N-terminal domain"/>
    <property type="match status" value="1"/>
</dbReference>
<dbReference type="GO" id="GO:0008766">
    <property type="term" value="F:UDP-N-acetylmuramoylalanyl-D-glutamyl-2,6-diaminopimelate-D-alanyl-D-alanine ligase activity"/>
    <property type="evidence" value="ECO:0007669"/>
    <property type="project" value="RHEA"/>
</dbReference>
<dbReference type="GO" id="GO:0071555">
    <property type="term" value="P:cell wall organization"/>
    <property type="evidence" value="ECO:0007669"/>
    <property type="project" value="UniProtKB-KW"/>
</dbReference>
<comment type="catalytic activity">
    <reaction evidence="10 11">
        <text>D-alanyl-D-alanine + UDP-N-acetyl-alpha-D-muramoyl-L-alanyl-gamma-D-glutamyl-meso-2,6-diaminopimelate + ATP = UDP-N-acetyl-alpha-D-muramoyl-L-alanyl-gamma-D-glutamyl-meso-2,6-diaminopimeloyl-D-alanyl-D-alanine + ADP + phosphate + H(+)</text>
        <dbReference type="Rhea" id="RHEA:28374"/>
        <dbReference type="ChEBI" id="CHEBI:15378"/>
        <dbReference type="ChEBI" id="CHEBI:30616"/>
        <dbReference type="ChEBI" id="CHEBI:43474"/>
        <dbReference type="ChEBI" id="CHEBI:57822"/>
        <dbReference type="ChEBI" id="CHEBI:61386"/>
        <dbReference type="ChEBI" id="CHEBI:83905"/>
        <dbReference type="ChEBI" id="CHEBI:456216"/>
        <dbReference type="EC" id="6.3.2.10"/>
    </reaction>
</comment>
<evidence type="ECO:0000256" key="9">
    <source>
        <dbReference type="ARBA" id="ARBA00023316"/>
    </source>
</evidence>
<evidence type="ECO:0000259" key="13">
    <source>
        <dbReference type="Pfam" id="PF02875"/>
    </source>
</evidence>
<dbReference type="InterPro" id="IPR051046">
    <property type="entry name" value="MurCDEF_CellWall_CoF430Synth"/>
</dbReference>
<keyword evidence="9 10" id="KW-0961">Cell wall biogenesis/degradation</keyword>
<keyword evidence="1 10" id="KW-0963">Cytoplasm</keyword>
<dbReference type="GO" id="GO:0009252">
    <property type="term" value="P:peptidoglycan biosynthetic process"/>
    <property type="evidence" value="ECO:0007669"/>
    <property type="project" value="UniProtKB-UniRule"/>
</dbReference>
<dbReference type="GO" id="GO:0005737">
    <property type="term" value="C:cytoplasm"/>
    <property type="evidence" value="ECO:0007669"/>
    <property type="project" value="UniProtKB-SubCell"/>
</dbReference>
<evidence type="ECO:0000256" key="1">
    <source>
        <dbReference type="ARBA" id="ARBA00022490"/>
    </source>
</evidence>
<feature type="binding site" evidence="10">
    <location>
        <begin position="108"/>
        <end position="114"/>
    </location>
    <ligand>
        <name>ATP</name>
        <dbReference type="ChEBI" id="CHEBI:30616"/>
    </ligand>
</feature>
<keyword evidence="16" id="KW-1185">Reference proteome</keyword>
<dbReference type="NCBIfam" id="TIGR01143">
    <property type="entry name" value="murF"/>
    <property type="match status" value="1"/>
</dbReference>
<evidence type="ECO:0000313" key="16">
    <source>
        <dbReference type="Proteomes" id="UP000305451"/>
    </source>
</evidence>
<evidence type="ECO:0000256" key="10">
    <source>
        <dbReference type="HAMAP-Rule" id="MF_02019"/>
    </source>
</evidence>
<dbReference type="GO" id="GO:0008360">
    <property type="term" value="P:regulation of cell shape"/>
    <property type="evidence" value="ECO:0007669"/>
    <property type="project" value="UniProtKB-KW"/>
</dbReference>
<keyword evidence="5 10" id="KW-0067">ATP-binding</keyword>
<evidence type="ECO:0000256" key="11">
    <source>
        <dbReference type="RuleBase" id="RU004136"/>
    </source>
</evidence>
<dbReference type="GO" id="GO:0051301">
    <property type="term" value="P:cell division"/>
    <property type="evidence" value="ECO:0007669"/>
    <property type="project" value="UniProtKB-KW"/>
</dbReference>
<dbReference type="InterPro" id="IPR036615">
    <property type="entry name" value="Mur_ligase_C_dom_sf"/>
</dbReference>
<dbReference type="Pfam" id="PF02875">
    <property type="entry name" value="Mur_ligase_C"/>
    <property type="match status" value="1"/>
</dbReference>
<evidence type="ECO:0000256" key="5">
    <source>
        <dbReference type="ARBA" id="ARBA00022840"/>
    </source>
</evidence>
<evidence type="ECO:0000259" key="14">
    <source>
        <dbReference type="Pfam" id="PF08245"/>
    </source>
</evidence>
<proteinExistence type="inferred from homology"/>
<dbReference type="GO" id="GO:0047480">
    <property type="term" value="F:UDP-N-acetylmuramoyl-tripeptide-D-alanyl-D-alanine ligase activity"/>
    <property type="evidence" value="ECO:0007669"/>
    <property type="project" value="UniProtKB-UniRule"/>
</dbReference>
<dbReference type="HAMAP" id="MF_02019">
    <property type="entry name" value="MurF"/>
    <property type="match status" value="1"/>
</dbReference>
<dbReference type="InterPro" id="IPR036565">
    <property type="entry name" value="Mur-like_cat_sf"/>
</dbReference>
<keyword evidence="8 10" id="KW-0131">Cell cycle</keyword>
<dbReference type="Gene3D" id="3.40.1190.10">
    <property type="entry name" value="Mur-like, catalytic domain"/>
    <property type="match status" value="1"/>
</dbReference>
<evidence type="ECO:0000256" key="3">
    <source>
        <dbReference type="ARBA" id="ARBA00022618"/>
    </source>
</evidence>
<keyword evidence="4 10" id="KW-0547">Nucleotide-binding</keyword>
<dbReference type="EMBL" id="SRXV01000002">
    <property type="protein sequence ID" value="TGY92737.1"/>
    <property type="molecule type" value="Genomic_DNA"/>
</dbReference>
<dbReference type="InterPro" id="IPR035911">
    <property type="entry name" value="MurE/MurF_N"/>
</dbReference>
<keyword evidence="6 10" id="KW-0133">Cell shape</keyword>
<dbReference type="PANTHER" id="PTHR43024">
    <property type="entry name" value="UDP-N-ACETYLMURAMOYL-TRIPEPTIDE--D-ALANYL-D-ALANINE LIGASE"/>
    <property type="match status" value="1"/>
</dbReference>
<evidence type="ECO:0000259" key="12">
    <source>
        <dbReference type="Pfam" id="PF01225"/>
    </source>
</evidence>
<dbReference type="PANTHER" id="PTHR43024:SF1">
    <property type="entry name" value="UDP-N-ACETYLMURAMOYL-TRIPEPTIDE--D-ALANYL-D-ALANINE LIGASE"/>
    <property type="match status" value="1"/>
</dbReference>
<dbReference type="SUPFAM" id="SSF53623">
    <property type="entry name" value="MurD-like peptide ligases, catalytic domain"/>
    <property type="match status" value="1"/>
</dbReference>
<feature type="domain" description="Mur ligase N-terminal catalytic" evidence="12">
    <location>
        <begin position="27"/>
        <end position="94"/>
    </location>
</feature>
<dbReference type="Proteomes" id="UP000305451">
    <property type="component" value="Unassembled WGS sequence"/>
</dbReference>
<evidence type="ECO:0000256" key="7">
    <source>
        <dbReference type="ARBA" id="ARBA00022984"/>
    </source>
</evidence>
<dbReference type="InterPro" id="IPR005863">
    <property type="entry name" value="UDP-N-AcMur_synth"/>
</dbReference>
<comment type="function">
    <text evidence="10 11">Involved in cell wall formation. Catalyzes the final step in the synthesis of UDP-N-acetylmuramoyl-pentapeptide, the precursor of murein.</text>
</comment>
<dbReference type="InterPro" id="IPR004101">
    <property type="entry name" value="Mur_ligase_C"/>
</dbReference>
<reference evidence="15 16" key="1">
    <citation type="journal article" date="2013" name="Int. J. Syst. Evol. Microbiol.">
        <title>Marinicauda pacifica gen. nov., sp. nov., a prosthecate alphaproteobacterium of the family Hyphomonadaceae isolated from deep seawater.</title>
        <authorList>
            <person name="Zhang X.Y."/>
            <person name="Li G.W."/>
            <person name="Wang C.S."/>
            <person name="Zhang Y.J."/>
            <person name="Xu X.W."/>
            <person name="Li H."/>
            <person name="Liu A."/>
            <person name="Liu C."/>
            <person name="Xie B.B."/>
            <person name="Qin Q.L."/>
            <person name="Xu Z."/>
            <person name="Chen X.L."/>
            <person name="Zhou B.C."/>
            <person name="Zhang Y.Z."/>
        </authorList>
    </citation>
    <scope>NUCLEOTIDE SEQUENCE [LARGE SCALE GENOMIC DNA]</scope>
    <source>
        <strain evidence="15 16">P-1 km-3</strain>
    </source>
</reference>
<dbReference type="InterPro" id="IPR000713">
    <property type="entry name" value="Mur_ligase_N"/>
</dbReference>
<evidence type="ECO:0000256" key="4">
    <source>
        <dbReference type="ARBA" id="ARBA00022741"/>
    </source>
</evidence>
<keyword evidence="3 10" id="KW-0132">Cell division</keyword>
<evidence type="ECO:0000256" key="8">
    <source>
        <dbReference type="ARBA" id="ARBA00023306"/>
    </source>
</evidence>
<dbReference type="UniPathway" id="UPA00219"/>
<dbReference type="SUPFAM" id="SSF53244">
    <property type="entry name" value="MurD-like peptide ligases, peptide-binding domain"/>
    <property type="match status" value="1"/>
</dbReference>
<evidence type="ECO:0000313" key="15">
    <source>
        <dbReference type="EMBL" id="TGY92737.1"/>
    </source>
</evidence>
<evidence type="ECO:0000256" key="6">
    <source>
        <dbReference type="ARBA" id="ARBA00022960"/>
    </source>
</evidence>
<dbReference type="AlphaFoldDB" id="A0A4S2HA02"/>
<dbReference type="EC" id="6.3.2.10" evidence="10 11"/>